<keyword evidence="6" id="KW-1185">Reference proteome</keyword>
<dbReference type="GO" id="GO:0005992">
    <property type="term" value="P:trehalose biosynthetic process"/>
    <property type="evidence" value="ECO:0007669"/>
    <property type="project" value="UniProtKB-UniPathway"/>
</dbReference>
<dbReference type="InterPro" id="IPR023214">
    <property type="entry name" value="HAD_sf"/>
</dbReference>
<dbReference type="NCBIfam" id="TIGR00685">
    <property type="entry name" value="T6PP"/>
    <property type="match status" value="1"/>
</dbReference>
<protein>
    <recommendedName>
        <fullName evidence="4">Trehalose 6-phosphate phosphatase</fullName>
        <ecNumber evidence="4">3.1.3.12</ecNumber>
    </recommendedName>
</protein>
<accession>A0A366F6T4</accession>
<comment type="function">
    <text evidence="4">Removes the phosphate from trehalose 6-phosphate to produce free trehalose.</text>
</comment>
<dbReference type="GO" id="GO:0046872">
    <property type="term" value="F:metal ion binding"/>
    <property type="evidence" value="ECO:0007669"/>
    <property type="project" value="UniProtKB-KW"/>
</dbReference>
<comment type="catalytic activity">
    <reaction evidence="4">
        <text>alpha,alpha-trehalose 6-phosphate + H2O = alpha,alpha-trehalose + phosphate</text>
        <dbReference type="Rhea" id="RHEA:23420"/>
        <dbReference type="ChEBI" id="CHEBI:15377"/>
        <dbReference type="ChEBI" id="CHEBI:16551"/>
        <dbReference type="ChEBI" id="CHEBI:43474"/>
        <dbReference type="ChEBI" id="CHEBI:58429"/>
        <dbReference type="EC" id="3.1.3.12"/>
    </reaction>
</comment>
<dbReference type="InterPro" id="IPR003337">
    <property type="entry name" value="Trehalose_PPase"/>
</dbReference>
<dbReference type="UniPathway" id="UPA00299"/>
<comment type="similarity">
    <text evidence="2 4">Belongs to the trehalose phosphatase family.</text>
</comment>
<comment type="caution">
    <text evidence="5">The sequence shown here is derived from an EMBL/GenBank/DDBJ whole genome shotgun (WGS) entry which is preliminary data.</text>
</comment>
<dbReference type="InterPro" id="IPR044651">
    <property type="entry name" value="OTSB-like"/>
</dbReference>
<dbReference type="PANTHER" id="PTHR43768">
    <property type="entry name" value="TREHALOSE 6-PHOSPHATE PHOSPHATASE"/>
    <property type="match status" value="1"/>
</dbReference>
<evidence type="ECO:0000256" key="1">
    <source>
        <dbReference type="ARBA" id="ARBA00005199"/>
    </source>
</evidence>
<evidence type="ECO:0000256" key="2">
    <source>
        <dbReference type="ARBA" id="ARBA00008770"/>
    </source>
</evidence>
<keyword evidence="4" id="KW-0460">Magnesium</keyword>
<dbReference type="InterPro" id="IPR036412">
    <property type="entry name" value="HAD-like_sf"/>
</dbReference>
<comment type="cofactor">
    <cofactor evidence="4">
        <name>Mg(2+)</name>
        <dbReference type="ChEBI" id="CHEBI:18420"/>
    </cofactor>
</comment>
<dbReference type="NCBIfam" id="TIGR01484">
    <property type="entry name" value="HAD-SF-IIB"/>
    <property type="match status" value="1"/>
</dbReference>
<evidence type="ECO:0000256" key="3">
    <source>
        <dbReference type="ARBA" id="ARBA00022801"/>
    </source>
</evidence>
<evidence type="ECO:0000313" key="5">
    <source>
        <dbReference type="EMBL" id="RBP09680.1"/>
    </source>
</evidence>
<dbReference type="Gene3D" id="3.40.50.1000">
    <property type="entry name" value="HAD superfamily/HAD-like"/>
    <property type="match status" value="1"/>
</dbReference>
<dbReference type="RefSeq" id="WP_170153274.1">
    <property type="nucleotide sequence ID" value="NZ_QNRK01000021.1"/>
</dbReference>
<organism evidence="5 6">
    <name type="scientific">Roseiarcus fermentans</name>
    <dbReference type="NCBI Taxonomy" id="1473586"/>
    <lineage>
        <taxon>Bacteria</taxon>
        <taxon>Pseudomonadati</taxon>
        <taxon>Pseudomonadota</taxon>
        <taxon>Alphaproteobacteria</taxon>
        <taxon>Hyphomicrobiales</taxon>
        <taxon>Roseiarcaceae</taxon>
        <taxon>Roseiarcus</taxon>
    </lineage>
</organism>
<evidence type="ECO:0000256" key="4">
    <source>
        <dbReference type="RuleBase" id="RU361117"/>
    </source>
</evidence>
<proteinExistence type="inferred from homology"/>
<comment type="pathway">
    <text evidence="1 4">Glycan biosynthesis; trehalose biosynthesis.</text>
</comment>
<dbReference type="Proteomes" id="UP000253529">
    <property type="component" value="Unassembled WGS sequence"/>
</dbReference>
<dbReference type="AlphaFoldDB" id="A0A366F6T4"/>
<dbReference type="EMBL" id="QNRK01000021">
    <property type="protein sequence ID" value="RBP09680.1"/>
    <property type="molecule type" value="Genomic_DNA"/>
</dbReference>
<evidence type="ECO:0000313" key="6">
    <source>
        <dbReference type="Proteomes" id="UP000253529"/>
    </source>
</evidence>
<dbReference type="Gene3D" id="3.30.70.1020">
    <property type="entry name" value="Trehalose-6-phosphate phosphatase related protein, domain 2"/>
    <property type="match status" value="1"/>
</dbReference>
<keyword evidence="3 4" id="KW-0378">Hydrolase</keyword>
<keyword evidence="4" id="KW-0479">Metal-binding</keyword>
<dbReference type="EC" id="3.1.3.12" evidence="4"/>
<dbReference type="PANTHER" id="PTHR43768:SF3">
    <property type="entry name" value="TREHALOSE 6-PHOSPHATE PHOSPHATASE"/>
    <property type="match status" value="1"/>
</dbReference>
<sequence length="263" mass="27551">MRTTFAASSAGAAMSGGDAGEADGIGLFLDVDGTLLDLAERPDEVVVPASLIADIAAAEARAGGALALVSGRAIAELDRLFAPLRLKAAGVHGAELRLDPDDETLTSANVEPLPHALWAELNVLLRDFPGTFVENKRYSYAVHYRQSPGAGDALRRRLADLLETLPYPGITMLDAHCAFEVKTRLFDKGRAVAAFLAYEPFRRRTPIFIGDDHTDEAGFAAVAANGGRGYSVGSRRPGAVGAFASPAAVRAWLAAYADGAASA</sequence>
<dbReference type="InterPro" id="IPR006379">
    <property type="entry name" value="HAD-SF_hydro_IIB"/>
</dbReference>
<name>A0A366F6T4_9HYPH</name>
<dbReference type="GO" id="GO:0004805">
    <property type="term" value="F:trehalose-phosphatase activity"/>
    <property type="evidence" value="ECO:0007669"/>
    <property type="project" value="UniProtKB-EC"/>
</dbReference>
<gene>
    <name evidence="5" type="ORF">DFR50_12124</name>
</gene>
<reference evidence="5 6" key="1">
    <citation type="submission" date="2018-06" db="EMBL/GenBank/DDBJ databases">
        <title>Genomic Encyclopedia of Type Strains, Phase IV (KMG-IV): sequencing the most valuable type-strain genomes for metagenomic binning, comparative biology and taxonomic classification.</title>
        <authorList>
            <person name="Goeker M."/>
        </authorList>
    </citation>
    <scope>NUCLEOTIDE SEQUENCE [LARGE SCALE GENOMIC DNA]</scope>
    <source>
        <strain evidence="5 6">DSM 24875</strain>
    </source>
</reference>
<dbReference type="SUPFAM" id="SSF56784">
    <property type="entry name" value="HAD-like"/>
    <property type="match status" value="1"/>
</dbReference>
<dbReference type="Pfam" id="PF02358">
    <property type="entry name" value="Trehalose_PPase"/>
    <property type="match status" value="1"/>
</dbReference>